<dbReference type="InterPro" id="IPR011051">
    <property type="entry name" value="RmlC_Cupin_sf"/>
</dbReference>
<dbReference type="Pfam" id="PF05899">
    <property type="entry name" value="Cupin_3"/>
    <property type="match status" value="1"/>
</dbReference>
<evidence type="ECO:0000259" key="1">
    <source>
        <dbReference type="Pfam" id="PF05899"/>
    </source>
</evidence>
<sequence>MTEPVSVRRIEWNDLSPVSPQDGGWTTVDGDATAHSRVFVENAAMRSGIMTYGPCTAREVIQNHSSIHILDGELTVTDEHGEHRLGPGDIAFFAPGQDVTITSRTRVREVYTTCGPF</sequence>
<dbReference type="RefSeq" id="WP_161894425.1">
    <property type="nucleotide sequence ID" value="NZ_BJOV01000002.1"/>
</dbReference>
<dbReference type="Gene3D" id="2.60.120.10">
    <property type="entry name" value="Jelly Rolls"/>
    <property type="match status" value="1"/>
</dbReference>
<feature type="domain" description="(S)-ureidoglycine aminohydrolase cupin" evidence="1">
    <location>
        <begin position="44"/>
        <end position="111"/>
    </location>
</feature>
<keyword evidence="3" id="KW-1185">Reference proteome</keyword>
<dbReference type="InterPro" id="IPR014710">
    <property type="entry name" value="RmlC-like_jellyroll"/>
</dbReference>
<protein>
    <recommendedName>
        <fullName evidence="1">(S)-ureidoglycine aminohydrolase cupin domain-containing protein</fullName>
    </recommendedName>
</protein>
<dbReference type="Proteomes" id="UP000444960">
    <property type="component" value="Unassembled WGS sequence"/>
</dbReference>
<dbReference type="AlphaFoldDB" id="A0A7I9V633"/>
<reference evidence="3" key="1">
    <citation type="submission" date="2019-06" db="EMBL/GenBank/DDBJ databases">
        <title>Gordonia isolated from sludge of a wastewater treatment plant.</title>
        <authorList>
            <person name="Tamura T."/>
            <person name="Aoyama K."/>
            <person name="Kang Y."/>
            <person name="Saito S."/>
            <person name="Akiyama N."/>
            <person name="Yazawa K."/>
            <person name="Gonoi T."/>
            <person name="Mikami Y."/>
        </authorList>
    </citation>
    <scope>NUCLEOTIDE SEQUENCE [LARGE SCALE GENOMIC DNA]</scope>
    <source>
        <strain evidence="3">NBRC 107696</strain>
    </source>
</reference>
<dbReference type="InterPro" id="IPR008579">
    <property type="entry name" value="UGlyAH_Cupin_dom"/>
</dbReference>
<name>A0A7I9V633_9ACTN</name>
<accession>A0A7I9V633</accession>
<proteinExistence type="predicted"/>
<organism evidence="2 3">
    <name type="scientific">Gordonia spumicola</name>
    <dbReference type="NCBI Taxonomy" id="589161"/>
    <lineage>
        <taxon>Bacteria</taxon>
        <taxon>Bacillati</taxon>
        <taxon>Actinomycetota</taxon>
        <taxon>Actinomycetes</taxon>
        <taxon>Mycobacteriales</taxon>
        <taxon>Gordoniaceae</taxon>
        <taxon>Gordonia</taxon>
    </lineage>
</organism>
<dbReference type="SUPFAM" id="SSF51182">
    <property type="entry name" value="RmlC-like cupins"/>
    <property type="match status" value="1"/>
</dbReference>
<dbReference type="OrthoDB" id="9799053at2"/>
<dbReference type="EMBL" id="BJOV01000002">
    <property type="protein sequence ID" value="GEE00540.1"/>
    <property type="molecule type" value="Genomic_DNA"/>
</dbReference>
<comment type="caution">
    <text evidence="2">The sequence shown here is derived from an EMBL/GenBank/DDBJ whole genome shotgun (WGS) entry which is preliminary data.</text>
</comment>
<evidence type="ECO:0000313" key="3">
    <source>
        <dbReference type="Proteomes" id="UP000444960"/>
    </source>
</evidence>
<evidence type="ECO:0000313" key="2">
    <source>
        <dbReference type="EMBL" id="GEE00540.1"/>
    </source>
</evidence>
<gene>
    <name evidence="2" type="ORF">nbrc107696_09860</name>
</gene>